<dbReference type="SUPFAM" id="SSF63829">
    <property type="entry name" value="Calcium-dependent phosphotriesterase"/>
    <property type="match status" value="1"/>
</dbReference>
<accession>A0ABT8L5M8</accession>
<dbReference type="PANTHER" id="PTHR35340:SF5">
    <property type="entry name" value="ASST-DOMAIN-CONTAINING PROTEIN"/>
    <property type="match status" value="1"/>
</dbReference>
<dbReference type="InterPro" id="IPR053143">
    <property type="entry name" value="Arylsulfate_ST"/>
</dbReference>
<dbReference type="RefSeq" id="WP_346758370.1">
    <property type="nucleotide sequence ID" value="NZ_JAUJEB010000001.1"/>
</dbReference>
<name>A0ABT8L5M8_9BACT</name>
<dbReference type="Proteomes" id="UP001172083">
    <property type="component" value="Unassembled WGS sequence"/>
</dbReference>
<evidence type="ECO:0008006" key="3">
    <source>
        <dbReference type="Google" id="ProtNLM"/>
    </source>
</evidence>
<reference evidence="1" key="1">
    <citation type="submission" date="2023-06" db="EMBL/GenBank/DDBJ databases">
        <title>Genomic of Agaribacillus aureum.</title>
        <authorList>
            <person name="Wang G."/>
        </authorList>
    </citation>
    <scope>NUCLEOTIDE SEQUENCE</scope>
    <source>
        <strain evidence="1">BMA12</strain>
    </source>
</reference>
<dbReference type="EMBL" id="JAUJEB010000001">
    <property type="protein sequence ID" value="MDN5213054.1"/>
    <property type="molecule type" value="Genomic_DNA"/>
</dbReference>
<sequence length="320" mass="35658">MRHCFYYVAIIAAIFAGCRQSGQNANQDKQEAAQADAAPNAITHSFFVAGPQFTGIIDEQNEVIWDAGRKSARDGFVLPNGNILICWSDTIKEFTREKEVVFTYVRHESNRELGTAVRLENGVTMITELGNNPRIIEVNKDGEILHQLPLQPETDNAHMQTRMARKLPNGNYLVPHLLAFAVKEYTPEGEIVKTFMTDRPELGGREAENWPFTAIRLANGNTVINLTHGNKTIEVDSEGTIVWKMSNDDVEGDPFADPCGAQRLSNGNTVIASYGTKGDIKLFEVTPQKEIVWTYEGPYKVHHFQILTTNGKALEGVPLK</sequence>
<evidence type="ECO:0000313" key="1">
    <source>
        <dbReference type="EMBL" id="MDN5213054.1"/>
    </source>
</evidence>
<dbReference type="PANTHER" id="PTHR35340">
    <property type="entry name" value="PQQ ENZYME REPEAT PROTEIN-RELATED"/>
    <property type="match status" value="1"/>
</dbReference>
<gene>
    <name evidence="1" type="ORF">QQ020_13390</name>
</gene>
<dbReference type="InterPro" id="IPR011042">
    <property type="entry name" value="6-blade_b-propeller_TolB-like"/>
</dbReference>
<dbReference type="PROSITE" id="PS51257">
    <property type="entry name" value="PROKAR_LIPOPROTEIN"/>
    <property type="match status" value="1"/>
</dbReference>
<comment type="caution">
    <text evidence="1">The sequence shown here is derived from an EMBL/GenBank/DDBJ whole genome shotgun (WGS) entry which is preliminary data.</text>
</comment>
<protein>
    <recommendedName>
        <fullName evidence="3">Arylsulfotransferase (ASST)</fullName>
    </recommendedName>
</protein>
<dbReference type="Gene3D" id="2.120.10.30">
    <property type="entry name" value="TolB, C-terminal domain"/>
    <property type="match status" value="1"/>
</dbReference>
<keyword evidence="2" id="KW-1185">Reference proteome</keyword>
<organism evidence="1 2">
    <name type="scientific">Agaribacillus aureus</name>
    <dbReference type="NCBI Taxonomy" id="3051825"/>
    <lineage>
        <taxon>Bacteria</taxon>
        <taxon>Pseudomonadati</taxon>
        <taxon>Bacteroidota</taxon>
        <taxon>Cytophagia</taxon>
        <taxon>Cytophagales</taxon>
        <taxon>Splendidivirgaceae</taxon>
        <taxon>Agaribacillus</taxon>
    </lineage>
</organism>
<proteinExistence type="predicted"/>
<evidence type="ECO:0000313" key="2">
    <source>
        <dbReference type="Proteomes" id="UP001172083"/>
    </source>
</evidence>